<dbReference type="FunFam" id="3.30.60.60:FF:000001">
    <property type="entry name" value="Histone acetyltransferase"/>
    <property type="match status" value="1"/>
</dbReference>
<dbReference type="InParanoid" id="A0A1Y2F784"/>
<dbReference type="Gene3D" id="3.40.630.30">
    <property type="match status" value="1"/>
</dbReference>
<feature type="non-terminal residue" evidence="15">
    <location>
        <position position="1"/>
    </location>
</feature>
<dbReference type="PANTHER" id="PTHR10615:SF161">
    <property type="entry name" value="HISTONE ACETYLTRANSFERASE KAT7"/>
    <property type="match status" value="1"/>
</dbReference>
<reference evidence="15 16" key="1">
    <citation type="submission" date="2016-07" db="EMBL/GenBank/DDBJ databases">
        <title>Pervasive Adenine N6-methylation of Active Genes in Fungi.</title>
        <authorList>
            <consortium name="DOE Joint Genome Institute"/>
            <person name="Mondo S.J."/>
            <person name="Dannebaum R.O."/>
            <person name="Kuo R.C."/>
            <person name="Labutti K."/>
            <person name="Haridas S."/>
            <person name="Kuo A."/>
            <person name="Salamov A."/>
            <person name="Ahrendt S.R."/>
            <person name="Lipzen A."/>
            <person name="Sullivan W."/>
            <person name="Andreopoulos W.B."/>
            <person name="Clum A."/>
            <person name="Lindquist E."/>
            <person name="Daum C."/>
            <person name="Ramamoorthy G.K."/>
            <person name="Gryganskyi A."/>
            <person name="Culley D."/>
            <person name="Magnuson J.K."/>
            <person name="James T.Y."/>
            <person name="O'Malley M.A."/>
            <person name="Stajich J.E."/>
            <person name="Spatafora J.W."/>
            <person name="Visel A."/>
            <person name="Grigoriev I.V."/>
        </authorList>
    </citation>
    <scope>NUCLEOTIDE SEQUENCE [LARGE SCALE GENOMIC DNA]</scope>
    <source>
        <strain evidence="15 16">62-1032</strain>
    </source>
</reference>
<feature type="active site" description="Proton donor/acceptor" evidence="11">
    <location>
        <position position="200"/>
    </location>
</feature>
<dbReference type="Pfam" id="PF17772">
    <property type="entry name" value="zf-MYST"/>
    <property type="match status" value="1"/>
</dbReference>
<dbReference type="InterPro" id="IPR002717">
    <property type="entry name" value="HAT_MYST-type"/>
</dbReference>
<dbReference type="FunFam" id="3.40.630.30:FF:000001">
    <property type="entry name" value="Histone acetyltransferase"/>
    <property type="match status" value="1"/>
</dbReference>
<dbReference type="Pfam" id="PF01853">
    <property type="entry name" value="MOZ_SAS"/>
    <property type="match status" value="1"/>
</dbReference>
<keyword evidence="16" id="KW-1185">Reference proteome</keyword>
<dbReference type="PROSITE" id="PS51726">
    <property type="entry name" value="MYST_HAT"/>
    <property type="match status" value="1"/>
</dbReference>
<dbReference type="Proteomes" id="UP000193467">
    <property type="component" value="Unassembled WGS sequence"/>
</dbReference>
<organism evidence="15 16">
    <name type="scientific">Leucosporidium creatinivorum</name>
    <dbReference type="NCBI Taxonomy" id="106004"/>
    <lineage>
        <taxon>Eukaryota</taxon>
        <taxon>Fungi</taxon>
        <taxon>Dikarya</taxon>
        <taxon>Basidiomycota</taxon>
        <taxon>Pucciniomycotina</taxon>
        <taxon>Microbotryomycetes</taxon>
        <taxon>Leucosporidiales</taxon>
        <taxon>Leucosporidium</taxon>
    </lineage>
</organism>
<comment type="subcellular location">
    <subcellularLocation>
        <location evidence="1 12">Nucleus</location>
    </subcellularLocation>
</comment>
<dbReference type="InterPro" id="IPR040706">
    <property type="entry name" value="Zf-MYST"/>
</dbReference>
<keyword evidence="5" id="KW-0479">Metal-binding</keyword>
<evidence type="ECO:0000259" key="14">
    <source>
        <dbReference type="PROSITE" id="PS51726"/>
    </source>
</evidence>
<evidence type="ECO:0000256" key="3">
    <source>
        <dbReference type="ARBA" id="ARBA00013184"/>
    </source>
</evidence>
<dbReference type="GO" id="GO:0008270">
    <property type="term" value="F:zinc ion binding"/>
    <property type="evidence" value="ECO:0007669"/>
    <property type="project" value="UniProtKB-KW"/>
</dbReference>
<dbReference type="InterPro" id="IPR050603">
    <property type="entry name" value="MYST_HAT"/>
</dbReference>
<dbReference type="SUPFAM" id="SSF55729">
    <property type="entry name" value="Acyl-CoA N-acyltransferases (Nat)"/>
    <property type="match status" value="1"/>
</dbReference>
<evidence type="ECO:0000256" key="1">
    <source>
        <dbReference type="ARBA" id="ARBA00004123"/>
    </source>
</evidence>
<evidence type="ECO:0000256" key="2">
    <source>
        <dbReference type="ARBA" id="ARBA00010107"/>
    </source>
</evidence>
<feature type="domain" description="MYST-type HAT" evidence="14">
    <location>
        <begin position="23"/>
        <end position="292"/>
    </location>
</feature>
<dbReference type="GO" id="GO:0004402">
    <property type="term" value="F:histone acetyltransferase activity"/>
    <property type="evidence" value="ECO:0007669"/>
    <property type="project" value="InterPro"/>
</dbReference>
<evidence type="ECO:0000256" key="12">
    <source>
        <dbReference type="RuleBase" id="RU361211"/>
    </source>
</evidence>
<feature type="compositionally biased region" description="Basic and acidic residues" evidence="13">
    <location>
        <begin position="257"/>
        <end position="287"/>
    </location>
</feature>
<keyword evidence="7" id="KW-0862">Zinc</keyword>
<dbReference type="GO" id="GO:1990467">
    <property type="term" value="C:NuA3a histone acetyltransferase complex"/>
    <property type="evidence" value="ECO:0007669"/>
    <property type="project" value="TreeGrafter"/>
</dbReference>
<dbReference type="Gene3D" id="3.30.60.60">
    <property type="entry name" value="N-acetyl transferase-like"/>
    <property type="match status" value="1"/>
</dbReference>
<dbReference type="GO" id="GO:0006357">
    <property type="term" value="P:regulation of transcription by RNA polymerase II"/>
    <property type="evidence" value="ECO:0007669"/>
    <property type="project" value="TreeGrafter"/>
</dbReference>
<dbReference type="OrthoDB" id="787137at2759"/>
<dbReference type="EMBL" id="MCGR01000026">
    <property type="protein sequence ID" value="ORY79741.1"/>
    <property type="molecule type" value="Genomic_DNA"/>
</dbReference>
<dbReference type="GO" id="GO:0005634">
    <property type="term" value="C:nucleus"/>
    <property type="evidence" value="ECO:0007669"/>
    <property type="project" value="UniProtKB-SubCell"/>
</dbReference>
<comment type="similarity">
    <text evidence="2 12">Belongs to the MYST (SAS/MOZ) family.</text>
</comment>
<evidence type="ECO:0000256" key="4">
    <source>
        <dbReference type="ARBA" id="ARBA00022679"/>
    </source>
</evidence>
<feature type="region of interest" description="Disordered" evidence="13">
    <location>
        <begin position="245"/>
        <end position="317"/>
    </location>
</feature>
<dbReference type="PANTHER" id="PTHR10615">
    <property type="entry name" value="HISTONE ACETYLTRANSFERASE"/>
    <property type="match status" value="1"/>
</dbReference>
<evidence type="ECO:0000256" key="13">
    <source>
        <dbReference type="SAM" id="MobiDB-lite"/>
    </source>
</evidence>
<evidence type="ECO:0000256" key="7">
    <source>
        <dbReference type="ARBA" id="ARBA00022833"/>
    </source>
</evidence>
<accession>A0A1Y2F784</accession>
<keyword evidence="6" id="KW-0863">Zinc-finger</keyword>
<evidence type="ECO:0000313" key="15">
    <source>
        <dbReference type="EMBL" id="ORY79741.1"/>
    </source>
</evidence>
<dbReference type="Gene3D" id="1.10.10.10">
    <property type="entry name" value="Winged helix-like DNA-binding domain superfamily/Winged helix DNA-binding domain"/>
    <property type="match status" value="1"/>
</dbReference>
<evidence type="ECO:0000256" key="6">
    <source>
        <dbReference type="ARBA" id="ARBA00022771"/>
    </source>
</evidence>
<feature type="region of interest" description="Disordered" evidence="13">
    <location>
        <begin position="1"/>
        <end position="21"/>
    </location>
</feature>
<dbReference type="GO" id="GO:0003682">
    <property type="term" value="F:chromatin binding"/>
    <property type="evidence" value="ECO:0007669"/>
    <property type="project" value="TreeGrafter"/>
</dbReference>
<dbReference type="STRING" id="106004.A0A1Y2F784"/>
<comment type="caution">
    <text evidence="15">The sequence shown here is derived from an EMBL/GenBank/DDBJ whole genome shotgun (WGS) entry which is preliminary data.</text>
</comment>
<dbReference type="EC" id="2.3.1.48" evidence="3 12"/>
<evidence type="ECO:0000256" key="9">
    <source>
        <dbReference type="ARBA" id="ARBA00022990"/>
    </source>
</evidence>
<sequence>PFGAPSTPGTPGGPNSSAPSGGLPIINIEAIRFGEFEIKTWYQAPFPEEYSRIPDGKLWICEFCLKYMKGEFQAGRHRLKCKTRHPPGDEIYRDGKVSVFEVDGRKNKIYCQNLCLLAKMFLDHKTLYYDVEPFLFYVMTTADVTGAKFVGYFSKEKRSPTNNVSCIMTLPVRQRMGWGNLLIDFSYLLSKKEGRLGTPERPLSDLGLLSYRNYWKLTLFQYLNTVKSSTVTFEGAFHSRFPSSTFADPPFPRRHQRSDVDDPSGHLLHPQREQHDHRLRPRSLDRRLLRRPRLSCRTRSAPSCQPMDRSETPARGSRRRRRYHCCCTRARSSSSSDRRAADQLPHHLGSDGRRAACAEVGEEEASHS</sequence>
<proteinExistence type="inferred from homology"/>
<gene>
    <name evidence="15" type="ORF">BCR35DRAFT_266324</name>
</gene>
<dbReference type="GO" id="GO:0031507">
    <property type="term" value="P:heterochromatin formation"/>
    <property type="evidence" value="ECO:0007669"/>
    <property type="project" value="UniProtKB-ARBA"/>
</dbReference>
<evidence type="ECO:0000256" key="11">
    <source>
        <dbReference type="PIRSR" id="PIRSR602717-51"/>
    </source>
</evidence>
<evidence type="ECO:0000256" key="5">
    <source>
        <dbReference type="ARBA" id="ARBA00022723"/>
    </source>
</evidence>
<keyword evidence="15" id="KW-0012">Acyltransferase</keyword>
<keyword evidence="9" id="KW-0007">Acetylation</keyword>
<evidence type="ECO:0000256" key="8">
    <source>
        <dbReference type="ARBA" id="ARBA00022853"/>
    </source>
</evidence>
<keyword evidence="8" id="KW-0156">Chromatin regulator</keyword>
<keyword evidence="4 15" id="KW-0808">Transferase</keyword>
<dbReference type="AlphaFoldDB" id="A0A1Y2F784"/>
<name>A0A1Y2F784_9BASI</name>
<feature type="region of interest" description="Disordered" evidence="13">
    <location>
        <begin position="330"/>
        <end position="368"/>
    </location>
</feature>
<dbReference type="InterPro" id="IPR036388">
    <property type="entry name" value="WH-like_DNA-bd_sf"/>
</dbReference>
<keyword evidence="10 12" id="KW-0539">Nucleus</keyword>
<evidence type="ECO:0000313" key="16">
    <source>
        <dbReference type="Proteomes" id="UP000193467"/>
    </source>
</evidence>
<dbReference type="GO" id="GO:0003712">
    <property type="term" value="F:transcription coregulator activity"/>
    <property type="evidence" value="ECO:0007669"/>
    <property type="project" value="TreeGrafter"/>
</dbReference>
<dbReference type="InterPro" id="IPR016181">
    <property type="entry name" value="Acyl_CoA_acyltransferase"/>
</dbReference>
<feature type="compositionally biased region" description="Basic and acidic residues" evidence="13">
    <location>
        <begin position="336"/>
        <end position="356"/>
    </location>
</feature>
<evidence type="ECO:0000256" key="10">
    <source>
        <dbReference type="ARBA" id="ARBA00023242"/>
    </source>
</evidence>
<protein>
    <recommendedName>
        <fullName evidence="3 12">Histone acetyltransferase</fullName>
        <ecNumber evidence="3 12">2.3.1.48</ecNumber>
    </recommendedName>
</protein>
<comment type="catalytic activity">
    <reaction evidence="12">
        <text>L-lysyl-[protein] + acetyl-CoA = N(6)-acetyl-L-lysyl-[protein] + CoA + H(+)</text>
        <dbReference type="Rhea" id="RHEA:45948"/>
        <dbReference type="Rhea" id="RHEA-COMP:9752"/>
        <dbReference type="Rhea" id="RHEA-COMP:10731"/>
        <dbReference type="ChEBI" id="CHEBI:15378"/>
        <dbReference type="ChEBI" id="CHEBI:29969"/>
        <dbReference type="ChEBI" id="CHEBI:57287"/>
        <dbReference type="ChEBI" id="CHEBI:57288"/>
        <dbReference type="ChEBI" id="CHEBI:61930"/>
        <dbReference type="EC" id="2.3.1.48"/>
    </reaction>
</comment>